<reference evidence="3 4" key="1">
    <citation type="submission" date="2024-01" db="EMBL/GenBank/DDBJ databases">
        <title>Genome assemblies of Stephania.</title>
        <authorList>
            <person name="Yang L."/>
        </authorList>
    </citation>
    <scope>NUCLEOTIDE SEQUENCE [LARGE SCALE GENOMIC DNA]</scope>
    <source>
        <strain evidence="3">YNDBR</strain>
        <tissue evidence="3">Leaf</tissue>
    </source>
</reference>
<protein>
    <recommendedName>
        <fullName evidence="5">Cytochrome P450</fullName>
    </recommendedName>
</protein>
<evidence type="ECO:0000313" key="3">
    <source>
        <dbReference type="EMBL" id="KAK9151805.1"/>
    </source>
</evidence>
<proteinExistence type="predicted"/>
<dbReference type="GO" id="GO:0016705">
    <property type="term" value="F:oxidoreductase activity, acting on paired donors, with incorporation or reduction of molecular oxygen"/>
    <property type="evidence" value="ECO:0007669"/>
    <property type="project" value="InterPro"/>
</dbReference>
<dbReference type="GO" id="GO:0016125">
    <property type="term" value="P:sterol metabolic process"/>
    <property type="evidence" value="ECO:0007669"/>
    <property type="project" value="TreeGrafter"/>
</dbReference>
<evidence type="ECO:0008006" key="5">
    <source>
        <dbReference type="Google" id="ProtNLM"/>
    </source>
</evidence>
<keyword evidence="1" id="KW-0479">Metal-binding</keyword>
<dbReference type="InterPro" id="IPR036396">
    <property type="entry name" value="Cyt_P450_sf"/>
</dbReference>
<dbReference type="SUPFAM" id="SSF48264">
    <property type="entry name" value="Cytochrome P450"/>
    <property type="match status" value="1"/>
</dbReference>
<gene>
    <name evidence="3" type="ORF">Syun_010114</name>
</gene>
<dbReference type="AlphaFoldDB" id="A0AAP0KGX1"/>
<dbReference type="EMBL" id="JBBNAF010000004">
    <property type="protein sequence ID" value="KAK9151805.1"/>
    <property type="molecule type" value="Genomic_DNA"/>
</dbReference>
<organism evidence="3 4">
    <name type="scientific">Stephania yunnanensis</name>
    <dbReference type="NCBI Taxonomy" id="152371"/>
    <lineage>
        <taxon>Eukaryota</taxon>
        <taxon>Viridiplantae</taxon>
        <taxon>Streptophyta</taxon>
        <taxon>Embryophyta</taxon>
        <taxon>Tracheophyta</taxon>
        <taxon>Spermatophyta</taxon>
        <taxon>Magnoliopsida</taxon>
        <taxon>Ranunculales</taxon>
        <taxon>Menispermaceae</taxon>
        <taxon>Menispermoideae</taxon>
        <taxon>Cissampelideae</taxon>
        <taxon>Stephania</taxon>
    </lineage>
</organism>
<dbReference type="GO" id="GO:0005506">
    <property type="term" value="F:iron ion binding"/>
    <property type="evidence" value="ECO:0007669"/>
    <property type="project" value="InterPro"/>
</dbReference>
<name>A0AAP0KGX1_9MAGN</name>
<dbReference type="Pfam" id="PF00067">
    <property type="entry name" value="p450"/>
    <property type="match status" value="1"/>
</dbReference>
<dbReference type="GO" id="GO:0020037">
    <property type="term" value="F:heme binding"/>
    <property type="evidence" value="ECO:0007669"/>
    <property type="project" value="InterPro"/>
</dbReference>
<dbReference type="PANTHER" id="PTHR24286:SF190">
    <property type="entry name" value="CYTOCHROME P450"/>
    <property type="match status" value="1"/>
</dbReference>
<comment type="caution">
    <text evidence="3">The sequence shown here is derived from an EMBL/GenBank/DDBJ whole genome shotgun (WGS) entry which is preliminary data.</text>
</comment>
<dbReference type="Gene3D" id="1.10.630.10">
    <property type="entry name" value="Cytochrome P450"/>
    <property type="match status" value="1"/>
</dbReference>
<evidence type="ECO:0000256" key="1">
    <source>
        <dbReference type="ARBA" id="ARBA00022723"/>
    </source>
</evidence>
<keyword evidence="2" id="KW-0408">Iron</keyword>
<dbReference type="GO" id="GO:0044550">
    <property type="term" value="P:secondary metabolite biosynthetic process"/>
    <property type="evidence" value="ECO:0007669"/>
    <property type="project" value="UniProtKB-ARBA"/>
</dbReference>
<evidence type="ECO:0000313" key="4">
    <source>
        <dbReference type="Proteomes" id="UP001420932"/>
    </source>
</evidence>
<dbReference type="Proteomes" id="UP001420932">
    <property type="component" value="Unassembled WGS sequence"/>
</dbReference>
<dbReference type="PANTHER" id="PTHR24286">
    <property type="entry name" value="CYTOCHROME P450 26"/>
    <property type="match status" value="1"/>
</dbReference>
<dbReference type="InterPro" id="IPR001128">
    <property type="entry name" value="Cyt_P450"/>
</dbReference>
<dbReference type="GO" id="GO:0004497">
    <property type="term" value="F:monooxygenase activity"/>
    <property type="evidence" value="ECO:0007669"/>
    <property type="project" value="InterPro"/>
</dbReference>
<accession>A0AAP0KGX1</accession>
<evidence type="ECO:0000256" key="2">
    <source>
        <dbReference type="ARBA" id="ARBA00023004"/>
    </source>
</evidence>
<keyword evidence="4" id="KW-1185">Reference proteome</keyword>
<sequence>MLVRFAEQEEIAKSKAIGEPLTWRVALETLRIFPPVFGGFRKALKDIEFEGYLIPKGWQLAKRNLLKLIGNNHKRGRSELVSLLKPEVKAVCSEMDAQVYMHQHGKQMVKSMLIYGVGVHDDSGVRIPDTTGVRVPGED</sequence>